<sequence length="119" mass="12942">MDEAAKRSVEHVRDTGHSQGGSYFTGKKDGRTVVVWDGVGCQLNESTDATFANASRTKGRKLPSRQIDRVVVSSSDSMVLISVSSLRICHVSVDSLRSFIIQRAASMSSFRCTRNTGDS</sequence>
<dbReference type="EnsemblMetazoa" id="AATE010772-RA">
    <property type="protein sequence ID" value="AATE010772-PA.1"/>
    <property type="gene ID" value="AATE010772"/>
</dbReference>
<feature type="compositionally biased region" description="Basic and acidic residues" evidence="1">
    <location>
        <begin position="1"/>
        <end position="16"/>
    </location>
</feature>
<feature type="region of interest" description="Disordered" evidence="1">
    <location>
        <begin position="1"/>
        <end position="24"/>
    </location>
</feature>
<organism evidence="2">
    <name type="scientific">Anopheles atroparvus</name>
    <name type="common">European mosquito</name>
    <dbReference type="NCBI Taxonomy" id="41427"/>
    <lineage>
        <taxon>Eukaryota</taxon>
        <taxon>Metazoa</taxon>
        <taxon>Ecdysozoa</taxon>
        <taxon>Arthropoda</taxon>
        <taxon>Hexapoda</taxon>
        <taxon>Insecta</taxon>
        <taxon>Pterygota</taxon>
        <taxon>Neoptera</taxon>
        <taxon>Endopterygota</taxon>
        <taxon>Diptera</taxon>
        <taxon>Nematocera</taxon>
        <taxon>Culicoidea</taxon>
        <taxon>Culicidae</taxon>
        <taxon>Anophelinae</taxon>
        <taxon>Anopheles</taxon>
    </lineage>
</organism>
<evidence type="ECO:0000313" key="2">
    <source>
        <dbReference type="EnsemblMetazoa" id="AATE010772-PA.1"/>
    </source>
</evidence>
<dbReference type="VEuPathDB" id="VectorBase:AATE010772"/>
<dbReference type="AlphaFoldDB" id="A0A182J3Q9"/>
<protein>
    <submittedName>
        <fullName evidence="2">Uncharacterized protein</fullName>
    </submittedName>
</protein>
<reference evidence="2" key="1">
    <citation type="submission" date="2022-08" db="UniProtKB">
        <authorList>
            <consortium name="EnsemblMetazoa"/>
        </authorList>
    </citation>
    <scope>IDENTIFICATION</scope>
    <source>
        <strain evidence="2">EBRO</strain>
    </source>
</reference>
<accession>A0A182J3Q9</accession>
<name>A0A182J3Q9_ANOAO</name>
<evidence type="ECO:0000256" key="1">
    <source>
        <dbReference type="SAM" id="MobiDB-lite"/>
    </source>
</evidence>
<proteinExistence type="predicted"/>